<feature type="domain" description="CBM20" evidence="2">
    <location>
        <begin position="84"/>
        <end position="186"/>
    </location>
</feature>
<feature type="region of interest" description="Disordered" evidence="1">
    <location>
        <begin position="63"/>
        <end position="84"/>
    </location>
</feature>
<evidence type="ECO:0000313" key="3">
    <source>
        <dbReference type="EMBL" id="MPA61447.1"/>
    </source>
</evidence>
<dbReference type="GO" id="GO:2001070">
    <property type="term" value="F:starch binding"/>
    <property type="evidence" value="ECO:0007669"/>
    <property type="project" value="InterPro"/>
</dbReference>
<dbReference type="InterPro" id="IPR013784">
    <property type="entry name" value="Carb-bd-like_fold"/>
</dbReference>
<sequence length="450" mass="50730">METLRSSSSKLFSDKYRRDRGFSSPRRGVLSRLEIRFLRSPNLATVGFSHPISLQHKRIQPIFASSPSSSDPQTHLQNEETQIQDQSKTVHVEFQLQRECLFGERFHIVGGDPMLGSWDPSSAIPLDWSDGHVWTVELDMPIEKSIHFKFILKGTSGNILWQPGQDRILQTWETENTITVSEDWDNAELQKIVEEGLRFNQTEESAIDSEMLIVAENLTQPRQDQTVNVNWESTTTETESITNTTEKPLAIVAENITDPNEKLQVNTNNKAFGTRSITYTKEEHVAIISKKEMTVEENTLGNNGRAVTIKNSGSTKDEEILVSYEGAPILVAGLTPLMPTANTEEASPVEVKKNIVADASLGPDKAIEQSMPELDLKEEPDNDSPHPKGRTEMLFNDDKELHVNETNEKPQLAKEQELPNSGPFQKNFLVNDIQWGRRTLQKLLTNLGFL</sequence>
<proteinExistence type="predicted"/>
<dbReference type="PANTHER" id="PTHR15048:SF0">
    <property type="entry name" value="STARCH-BINDING DOMAIN-CONTAINING PROTEIN 1"/>
    <property type="match status" value="1"/>
</dbReference>
<dbReference type="PROSITE" id="PS51166">
    <property type="entry name" value="CBM20"/>
    <property type="match status" value="1"/>
</dbReference>
<dbReference type="AlphaFoldDB" id="A0A5B7AXL2"/>
<dbReference type="SMART" id="SM01065">
    <property type="entry name" value="CBM_2"/>
    <property type="match status" value="1"/>
</dbReference>
<dbReference type="FunFam" id="2.60.40.10:FF:000552">
    <property type="entry name" value="Related to glucoamylase"/>
    <property type="match status" value="1"/>
</dbReference>
<feature type="region of interest" description="Disordered" evidence="1">
    <location>
        <begin position="371"/>
        <end position="392"/>
    </location>
</feature>
<dbReference type="GO" id="GO:0016020">
    <property type="term" value="C:membrane"/>
    <property type="evidence" value="ECO:0007669"/>
    <property type="project" value="TreeGrafter"/>
</dbReference>
<dbReference type="EMBL" id="GHES01030888">
    <property type="protein sequence ID" value="MPA61447.1"/>
    <property type="molecule type" value="Transcribed_RNA"/>
</dbReference>
<dbReference type="InterPro" id="IPR013783">
    <property type="entry name" value="Ig-like_fold"/>
</dbReference>
<dbReference type="SUPFAM" id="SSF49452">
    <property type="entry name" value="Starch-binding domain-like"/>
    <property type="match status" value="1"/>
</dbReference>
<organism evidence="3">
    <name type="scientific">Davidia involucrata</name>
    <name type="common">Dove tree</name>
    <dbReference type="NCBI Taxonomy" id="16924"/>
    <lineage>
        <taxon>Eukaryota</taxon>
        <taxon>Viridiplantae</taxon>
        <taxon>Streptophyta</taxon>
        <taxon>Embryophyta</taxon>
        <taxon>Tracheophyta</taxon>
        <taxon>Spermatophyta</taxon>
        <taxon>Magnoliopsida</taxon>
        <taxon>eudicotyledons</taxon>
        <taxon>Gunneridae</taxon>
        <taxon>Pentapetalae</taxon>
        <taxon>asterids</taxon>
        <taxon>Cornales</taxon>
        <taxon>Nyssaceae</taxon>
        <taxon>Davidia</taxon>
    </lineage>
</organism>
<evidence type="ECO:0000256" key="1">
    <source>
        <dbReference type="SAM" id="MobiDB-lite"/>
    </source>
</evidence>
<dbReference type="InterPro" id="IPR002044">
    <property type="entry name" value="CBM20"/>
</dbReference>
<protein>
    <recommendedName>
        <fullName evidence="2">CBM20 domain-containing protein</fullName>
    </recommendedName>
</protein>
<evidence type="ECO:0000259" key="2">
    <source>
        <dbReference type="PROSITE" id="PS51166"/>
    </source>
</evidence>
<dbReference type="CDD" id="cd05467">
    <property type="entry name" value="CBM20"/>
    <property type="match status" value="1"/>
</dbReference>
<name>A0A5B7AXL2_DAVIN</name>
<gene>
    <name evidence="3" type="ORF">Din_030888</name>
</gene>
<dbReference type="PANTHER" id="PTHR15048">
    <property type="entry name" value="STARCH-BINDING DOMAIN-CONTAINING PROTEIN 1"/>
    <property type="match status" value="1"/>
</dbReference>
<feature type="compositionally biased region" description="Basic and acidic residues" evidence="1">
    <location>
        <begin position="374"/>
        <end position="392"/>
    </location>
</feature>
<reference evidence="3" key="1">
    <citation type="submission" date="2019-08" db="EMBL/GenBank/DDBJ databases">
        <title>Reference gene set and small RNA set construction with multiple tissues from Davidia involucrata Baill.</title>
        <authorList>
            <person name="Yang H."/>
            <person name="Zhou C."/>
            <person name="Li G."/>
            <person name="Wang J."/>
            <person name="Gao P."/>
            <person name="Wang M."/>
            <person name="Wang R."/>
            <person name="Zhao Y."/>
        </authorList>
    </citation>
    <scope>NUCLEOTIDE SEQUENCE</scope>
    <source>
        <tissue evidence="3">Mixed with DoveR01_LX</tissue>
    </source>
</reference>
<dbReference type="Pfam" id="PF00686">
    <property type="entry name" value="CBM_20"/>
    <property type="match status" value="1"/>
</dbReference>
<accession>A0A5B7AXL2</accession>
<dbReference type="Gene3D" id="2.60.40.10">
    <property type="entry name" value="Immunoglobulins"/>
    <property type="match status" value="1"/>
</dbReference>